<dbReference type="Gene3D" id="3.30.70.360">
    <property type="match status" value="1"/>
</dbReference>
<evidence type="ECO:0000313" key="8">
    <source>
        <dbReference type="EMBL" id="EFJ35391.1"/>
    </source>
</evidence>
<dbReference type="GO" id="GO:0005783">
    <property type="term" value="C:endoplasmic reticulum"/>
    <property type="evidence" value="ECO:0000318"/>
    <property type="project" value="GO_Central"/>
</dbReference>
<protein>
    <recommendedName>
        <fullName evidence="7">Peptidase M20 dimerisation domain-containing protein</fullName>
    </recommendedName>
</protein>
<dbReference type="PANTHER" id="PTHR32494:SF19">
    <property type="entry name" value="ALLANTOATE DEIMINASE-RELATED"/>
    <property type="match status" value="1"/>
</dbReference>
<evidence type="ECO:0000256" key="3">
    <source>
        <dbReference type="ARBA" id="ARBA00022631"/>
    </source>
</evidence>
<reference evidence="8 9" key="1">
    <citation type="journal article" date="2011" name="Science">
        <title>The Selaginella genome identifies genetic changes associated with the evolution of vascular plants.</title>
        <authorList>
            <person name="Banks J.A."/>
            <person name="Nishiyama T."/>
            <person name="Hasebe M."/>
            <person name="Bowman J.L."/>
            <person name="Gribskov M."/>
            <person name="dePamphilis C."/>
            <person name="Albert V.A."/>
            <person name="Aono N."/>
            <person name="Aoyama T."/>
            <person name="Ambrose B.A."/>
            <person name="Ashton N.W."/>
            <person name="Axtell M.J."/>
            <person name="Barker E."/>
            <person name="Barker M.S."/>
            <person name="Bennetzen J.L."/>
            <person name="Bonawitz N.D."/>
            <person name="Chapple C."/>
            <person name="Cheng C."/>
            <person name="Correa L.G."/>
            <person name="Dacre M."/>
            <person name="DeBarry J."/>
            <person name="Dreyer I."/>
            <person name="Elias M."/>
            <person name="Engstrom E.M."/>
            <person name="Estelle M."/>
            <person name="Feng L."/>
            <person name="Finet C."/>
            <person name="Floyd S.K."/>
            <person name="Frommer W.B."/>
            <person name="Fujita T."/>
            <person name="Gramzow L."/>
            <person name="Gutensohn M."/>
            <person name="Harholt J."/>
            <person name="Hattori M."/>
            <person name="Heyl A."/>
            <person name="Hirai T."/>
            <person name="Hiwatashi Y."/>
            <person name="Ishikawa M."/>
            <person name="Iwata M."/>
            <person name="Karol K.G."/>
            <person name="Koehler B."/>
            <person name="Kolukisaoglu U."/>
            <person name="Kubo M."/>
            <person name="Kurata T."/>
            <person name="Lalonde S."/>
            <person name="Li K."/>
            <person name="Li Y."/>
            <person name="Litt A."/>
            <person name="Lyons E."/>
            <person name="Manning G."/>
            <person name="Maruyama T."/>
            <person name="Michael T.P."/>
            <person name="Mikami K."/>
            <person name="Miyazaki S."/>
            <person name="Morinaga S."/>
            <person name="Murata T."/>
            <person name="Mueller-Roeber B."/>
            <person name="Nelson D.R."/>
            <person name="Obara M."/>
            <person name="Oguri Y."/>
            <person name="Olmstead R.G."/>
            <person name="Onodera N."/>
            <person name="Petersen B.L."/>
            <person name="Pils B."/>
            <person name="Prigge M."/>
            <person name="Rensing S.A."/>
            <person name="Riano-Pachon D.M."/>
            <person name="Roberts A.W."/>
            <person name="Sato Y."/>
            <person name="Scheller H.V."/>
            <person name="Schulz B."/>
            <person name="Schulz C."/>
            <person name="Shakirov E.V."/>
            <person name="Shibagaki N."/>
            <person name="Shinohara N."/>
            <person name="Shippen D.E."/>
            <person name="Soerensen I."/>
            <person name="Sotooka R."/>
            <person name="Sugimoto N."/>
            <person name="Sugita M."/>
            <person name="Sumikawa N."/>
            <person name="Tanurdzic M."/>
            <person name="Theissen G."/>
            <person name="Ulvskov P."/>
            <person name="Wakazuki S."/>
            <person name="Weng J.K."/>
            <person name="Willats W.W."/>
            <person name="Wipf D."/>
            <person name="Wolf P.G."/>
            <person name="Yang L."/>
            <person name="Zimmer A.D."/>
            <person name="Zhu Q."/>
            <person name="Mitros T."/>
            <person name="Hellsten U."/>
            <person name="Loque D."/>
            <person name="Otillar R."/>
            <person name="Salamov A."/>
            <person name="Schmutz J."/>
            <person name="Shapiro H."/>
            <person name="Lindquist E."/>
            <person name="Lucas S."/>
            <person name="Rokhsar D."/>
            <person name="Grigoriev I.V."/>
        </authorList>
    </citation>
    <scope>NUCLEOTIDE SEQUENCE [LARGE SCALE GENOMIC DNA]</scope>
</reference>
<dbReference type="Pfam" id="PF07687">
    <property type="entry name" value="M20_dimer"/>
    <property type="match status" value="1"/>
</dbReference>
<dbReference type="GO" id="GO:0006144">
    <property type="term" value="P:purine nucleobase metabolic process"/>
    <property type="evidence" value="ECO:0007669"/>
    <property type="project" value="UniProtKB-KW"/>
</dbReference>
<dbReference type="InterPro" id="IPR011650">
    <property type="entry name" value="Peptidase_M20_dimer"/>
</dbReference>
<dbReference type="SUPFAM" id="SSF53187">
    <property type="entry name" value="Zn-dependent exopeptidases"/>
    <property type="match status" value="1"/>
</dbReference>
<dbReference type="InterPro" id="IPR036264">
    <property type="entry name" value="Bact_exopeptidase_dim_dom"/>
</dbReference>
<keyword evidence="3" id="KW-0659">Purine metabolism</keyword>
<dbReference type="Pfam" id="PF01546">
    <property type="entry name" value="Peptidase_M20"/>
    <property type="match status" value="1"/>
</dbReference>
<dbReference type="CDD" id="cd03884">
    <property type="entry name" value="M20_bAS"/>
    <property type="match status" value="1"/>
</dbReference>
<dbReference type="PANTHER" id="PTHR32494">
    <property type="entry name" value="ALLANTOATE DEIMINASE-RELATED"/>
    <property type="match status" value="1"/>
</dbReference>
<dbReference type="Gramene" id="EFJ35391">
    <property type="protein sequence ID" value="EFJ35391"/>
    <property type="gene ID" value="SELMODRAFT_80479"/>
</dbReference>
<dbReference type="HOGENOM" id="CLU_024588_6_0_1"/>
<keyword evidence="6" id="KW-0464">Manganese</keyword>
<dbReference type="Proteomes" id="UP000001514">
    <property type="component" value="Unassembled WGS sequence"/>
</dbReference>
<sequence>MYDKSNQQIDKLATFSDTPAPSVTRILYTDNDVAARSFIRELMESAQLTVREDAIGNIFGRWEGSEPSQGVVASGSHTDAIPYAGKYDGVVGVVGAVEAIKALRRAGFQPKRSLEAIMFTSEEPTRFGLSCIGSRVMAGDPRVAVSLANAVDEDNVTFTLAANRAGYDEAGDNLQSVAVGNETYAAFVELHIEQGPLLEEQGVSIGIVTAIAGPASLGVEFAGGGGHAGAVLMHLRNDAGLAAAELALAVERHVLESGSQDTVGTTGTVKLYPGAINSIPRNAQLGIDIRDIDGSRRDAVVERVRATAHEIAARRGVVLQNFTVVNQDPPAQSTDFVIEALKEASEELGLGHKMMISRAYHDSLFMARIAPTAMIFIPCYRGYSHRPDEHATLEDMANGVRVLALTLSKLSSNWQAPLE</sequence>
<evidence type="ECO:0000256" key="1">
    <source>
        <dbReference type="ARBA" id="ARBA00001936"/>
    </source>
</evidence>
<comment type="subunit">
    <text evidence="2">Homodimer.</text>
</comment>
<dbReference type="GO" id="GO:0010136">
    <property type="term" value="P:ureide catabolic process"/>
    <property type="evidence" value="ECO:0000318"/>
    <property type="project" value="GO_Central"/>
</dbReference>
<proteinExistence type="predicted"/>
<accession>D8QXD1</accession>
<dbReference type="NCBIfam" id="TIGR01879">
    <property type="entry name" value="hydantase"/>
    <property type="match status" value="1"/>
</dbReference>
<evidence type="ECO:0000259" key="7">
    <source>
        <dbReference type="Pfam" id="PF07687"/>
    </source>
</evidence>
<dbReference type="Gene3D" id="3.40.630.10">
    <property type="entry name" value="Zn peptidases"/>
    <property type="match status" value="1"/>
</dbReference>
<dbReference type="GO" id="GO:0004848">
    <property type="term" value="F:ureidoglycolate hydrolase activity"/>
    <property type="evidence" value="ECO:0000318"/>
    <property type="project" value="GO_Central"/>
</dbReference>
<evidence type="ECO:0000256" key="2">
    <source>
        <dbReference type="ARBA" id="ARBA00011738"/>
    </source>
</evidence>
<dbReference type="OrthoDB" id="4676at2759"/>
<dbReference type="eggNOG" id="ENOG502QPR4">
    <property type="taxonomic scope" value="Eukaryota"/>
</dbReference>
<gene>
    <name evidence="8" type="ORF">SELMODRAFT_80479</name>
</gene>
<dbReference type="GO" id="GO:0016813">
    <property type="term" value="F:hydrolase activity, acting on carbon-nitrogen (but not peptide) bonds, in linear amidines"/>
    <property type="evidence" value="ECO:0007669"/>
    <property type="project" value="InterPro"/>
</dbReference>
<dbReference type="KEGG" id="smo:SELMODRAFT_80479"/>
<feature type="domain" description="Peptidase M20 dimerisation" evidence="7">
    <location>
        <begin position="213"/>
        <end position="312"/>
    </location>
</feature>
<keyword evidence="9" id="KW-1185">Reference proteome</keyword>
<dbReference type="InParanoid" id="D8QXD1"/>
<dbReference type="OMA" id="IWPHGRW"/>
<dbReference type="InterPro" id="IPR002933">
    <property type="entry name" value="Peptidase_M20"/>
</dbReference>
<dbReference type="EMBL" id="GL377568">
    <property type="protein sequence ID" value="EFJ35391.1"/>
    <property type="molecule type" value="Genomic_DNA"/>
</dbReference>
<comment type="cofactor">
    <cofactor evidence="1">
        <name>Mn(2+)</name>
        <dbReference type="ChEBI" id="CHEBI:29035"/>
    </cofactor>
</comment>
<dbReference type="SUPFAM" id="SSF55031">
    <property type="entry name" value="Bacterial exopeptidase dimerisation domain"/>
    <property type="match status" value="1"/>
</dbReference>
<dbReference type="PIRSF" id="PIRSF001235">
    <property type="entry name" value="Amidase_carbamoylase"/>
    <property type="match status" value="1"/>
</dbReference>
<dbReference type="GO" id="GO:0046872">
    <property type="term" value="F:metal ion binding"/>
    <property type="evidence" value="ECO:0007669"/>
    <property type="project" value="UniProtKB-KW"/>
</dbReference>
<evidence type="ECO:0000313" key="9">
    <source>
        <dbReference type="Proteomes" id="UP000001514"/>
    </source>
</evidence>
<dbReference type="FunCoup" id="D8QXD1">
    <property type="interactions" value="707"/>
</dbReference>
<organism evidence="9">
    <name type="scientific">Selaginella moellendorffii</name>
    <name type="common">Spikemoss</name>
    <dbReference type="NCBI Taxonomy" id="88036"/>
    <lineage>
        <taxon>Eukaryota</taxon>
        <taxon>Viridiplantae</taxon>
        <taxon>Streptophyta</taxon>
        <taxon>Embryophyta</taxon>
        <taxon>Tracheophyta</taxon>
        <taxon>Lycopodiopsida</taxon>
        <taxon>Selaginellales</taxon>
        <taxon>Selaginellaceae</taxon>
        <taxon>Selaginella</taxon>
    </lineage>
</organism>
<dbReference type="InterPro" id="IPR010158">
    <property type="entry name" value="Amidase_Cbmase"/>
</dbReference>
<keyword evidence="4" id="KW-0479">Metal-binding</keyword>
<evidence type="ECO:0000256" key="5">
    <source>
        <dbReference type="ARBA" id="ARBA00022801"/>
    </source>
</evidence>
<name>D8QXD1_SELML</name>
<dbReference type="AlphaFoldDB" id="D8QXD1"/>
<evidence type="ECO:0000256" key="6">
    <source>
        <dbReference type="ARBA" id="ARBA00023211"/>
    </source>
</evidence>
<evidence type="ECO:0000256" key="4">
    <source>
        <dbReference type="ARBA" id="ARBA00022723"/>
    </source>
</evidence>
<keyword evidence="5" id="KW-0378">Hydrolase</keyword>
<dbReference type="STRING" id="88036.D8QXD1"/>